<organism evidence="1 2">
    <name type="scientific">Schizopora paradoxa</name>
    <dbReference type="NCBI Taxonomy" id="27342"/>
    <lineage>
        <taxon>Eukaryota</taxon>
        <taxon>Fungi</taxon>
        <taxon>Dikarya</taxon>
        <taxon>Basidiomycota</taxon>
        <taxon>Agaricomycotina</taxon>
        <taxon>Agaricomycetes</taxon>
        <taxon>Hymenochaetales</taxon>
        <taxon>Schizoporaceae</taxon>
        <taxon>Schizopora</taxon>
    </lineage>
</organism>
<keyword evidence="2" id="KW-1185">Reference proteome</keyword>
<gene>
    <name evidence="1" type="ORF">SCHPADRAFT_896664</name>
</gene>
<reference evidence="1 2" key="1">
    <citation type="submission" date="2015-04" db="EMBL/GenBank/DDBJ databases">
        <title>Complete genome sequence of Schizopora paradoxa KUC8140, a cosmopolitan wood degrader in East Asia.</title>
        <authorList>
            <consortium name="DOE Joint Genome Institute"/>
            <person name="Min B."/>
            <person name="Park H."/>
            <person name="Jang Y."/>
            <person name="Kim J.-J."/>
            <person name="Kim K.H."/>
            <person name="Pangilinan J."/>
            <person name="Lipzen A."/>
            <person name="Riley R."/>
            <person name="Grigoriev I.V."/>
            <person name="Spatafora J.W."/>
            <person name="Choi I.-G."/>
        </authorList>
    </citation>
    <scope>NUCLEOTIDE SEQUENCE [LARGE SCALE GENOMIC DNA]</scope>
    <source>
        <strain evidence="1 2">KUC8140</strain>
    </source>
</reference>
<dbReference type="AlphaFoldDB" id="A0A0H2QZX1"/>
<proteinExistence type="predicted"/>
<dbReference type="EMBL" id="KQ086398">
    <property type="protein sequence ID" value="KLO04944.1"/>
    <property type="molecule type" value="Genomic_DNA"/>
</dbReference>
<name>A0A0H2QZX1_9AGAM</name>
<sequence length="246" mass="27590">MHELQCRSQVWFSAAPYDIGRFEVSKIFSDTTVTHILAHLLHLRTLTGGGDTFAQKRLKCEIRHEAHHLVQRHAALREVCKKFSSLASCTSPYLPRLMQVRKQLYKCILQISGGSAVPEEAHQAAAVPLTFSAPWISTCPPCAFAADGSKPGDIIGVPNWILEISNFDVPQDVRNLIRDFHNTASTLLREVNRVAAAALSNQSSTIRSENFSRTTLRYPRSFGRMTSAKVFDNRATYYSWLPNCAR</sequence>
<evidence type="ECO:0000313" key="2">
    <source>
        <dbReference type="Proteomes" id="UP000053477"/>
    </source>
</evidence>
<accession>A0A0H2QZX1</accession>
<dbReference type="Proteomes" id="UP000053477">
    <property type="component" value="Unassembled WGS sequence"/>
</dbReference>
<evidence type="ECO:0000313" key="1">
    <source>
        <dbReference type="EMBL" id="KLO04944.1"/>
    </source>
</evidence>
<protein>
    <submittedName>
        <fullName evidence="1">Uncharacterized protein</fullName>
    </submittedName>
</protein>
<dbReference type="InParanoid" id="A0A0H2QZX1"/>